<gene>
    <name evidence="1" type="ORF">MBHS_03479</name>
</gene>
<accession>A0A1H6FD81</accession>
<dbReference type="EMBL" id="FMSV02000537">
    <property type="protein sequence ID" value="SEH07603.1"/>
    <property type="molecule type" value="Genomic_DNA"/>
</dbReference>
<organism evidence="1 2">
    <name type="scientific">Candidatus Venteria ishoeyi</name>
    <dbReference type="NCBI Taxonomy" id="1899563"/>
    <lineage>
        <taxon>Bacteria</taxon>
        <taxon>Pseudomonadati</taxon>
        <taxon>Pseudomonadota</taxon>
        <taxon>Gammaproteobacteria</taxon>
        <taxon>Thiotrichales</taxon>
        <taxon>Thiotrichaceae</taxon>
        <taxon>Venteria</taxon>
    </lineage>
</organism>
<reference evidence="1 2" key="1">
    <citation type="submission" date="2016-10" db="EMBL/GenBank/DDBJ databases">
        <authorList>
            <person name="de Groot N.N."/>
        </authorList>
    </citation>
    <scope>NUCLEOTIDE SEQUENCE [LARGE SCALE GENOMIC DNA]</scope>
    <source>
        <strain evidence="1">MBHS1</strain>
    </source>
</reference>
<proteinExistence type="predicted"/>
<keyword evidence="2" id="KW-1185">Reference proteome</keyword>
<sequence>MTYDVPKTIWEVGESLRFDEPLAFDDPRFVKTDAARGEQFSYNALLRPLGIDSRNWEMKFEPKDRRYILFCGHRGGGKSTELRRVSARLADPARYFVVQLDALKDLDIHNLQYTDVLLALARALLADLQKNAITIDRIFLENLENWFKERIEKHEQTKQFAAEIKTGVKAEGGIPWLAKLFAEINTAFRLNSTYKEELRKVVKNHFKEFAEGFNQLISAAETQIRKKNAGRKLLFVVDGTDRLNQEDSDRFFVSDAYQLQEIHGLFIYCAPIHLIYEHGQINQIFPNIFKLPMIKLHEAEGQRLAEGYNTLSNMLYRRAAPELFDNEASVEKLIQASGGHPRDLLRLLNYAFGSAEGDYFDENAINLAIAQLATDYRRLLDKEDYQLLVEIDREPRRSHNAERSRTLLYNLSLLEYNSYWWNSHPVIRTLPSYQSALAEAHANET</sequence>
<evidence type="ECO:0008006" key="3">
    <source>
        <dbReference type="Google" id="ProtNLM"/>
    </source>
</evidence>
<protein>
    <recommendedName>
        <fullName evidence="3">Orc1-like AAA ATPase domain-containing protein</fullName>
    </recommendedName>
</protein>
<name>A0A1H6FD81_9GAMM</name>
<dbReference type="Proteomes" id="UP000236724">
    <property type="component" value="Unassembled WGS sequence"/>
</dbReference>
<dbReference type="AlphaFoldDB" id="A0A1H6FD81"/>
<dbReference type="SUPFAM" id="SSF52540">
    <property type="entry name" value="P-loop containing nucleoside triphosphate hydrolases"/>
    <property type="match status" value="1"/>
</dbReference>
<evidence type="ECO:0000313" key="2">
    <source>
        <dbReference type="Proteomes" id="UP000236724"/>
    </source>
</evidence>
<evidence type="ECO:0000313" key="1">
    <source>
        <dbReference type="EMBL" id="SEH07603.1"/>
    </source>
</evidence>
<dbReference type="InterPro" id="IPR027417">
    <property type="entry name" value="P-loop_NTPase"/>
</dbReference>